<gene>
    <name evidence="1" type="ORF">PsorP6_009901</name>
</gene>
<keyword evidence="2" id="KW-1185">Reference proteome</keyword>
<dbReference type="EMBL" id="CM047584">
    <property type="protein sequence ID" value="KAI9911276.1"/>
    <property type="molecule type" value="Genomic_DNA"/>
</dbReference>
<sequence length="353" mass="38563">MKIACHCARERGGKQTSNKTDYKHDGHTTYCWHINEPSFNAKLSERDRTQEYSGTDGCPIAMTLSVDTTSVEVNTPTDVSWTVDADFNGKNLVNMTHLAYGQDSSGRTAQIVHSNLHSCVYQSGCDPFNDGKQLEDKTANQIANLTDNAAVFKDAVQFAYPGSYSLLAHIIMPDVNSSRQYAYAVYVELTVTKAATEDITEAPVAATKDDSGLLSQTAIIVIVICVVVVVVAVLVVAVVLWRRKGSTSSINSYCYSPPPSYDAVSDLNLLGPKDTMERSDRGTANITGSWSNLGNSHPGCISDGTNGSHGSLNFSSKDCHGNDQYEVTYCDANYRSMEKDHKRLRRVDSEVEL</sequence>
<dbReference type="Proteomes" id="UP001163321">
    <property type="component" value="Chromosome 5"/>
</dbReference>
<reference evidence="1 2" key="1">
    <citation type="journal article" date="2022" name="bioRxiv">
        <title>The genome of the oomycete Peronosclerospora sorghi, a cosmopolitan pathogen of maize and sorghum, is inflated with dispersed pseudogenes.</title>
        <authorList>
            <person name="Fletcher K."/>
            <person name="Martin F."/>
            <person name="Isakeit T."/>
            <person name="Cavanaugh K."/>
            <person name="Magill C."/>
            <person name="Michelmore R."/>
        </authorList>
    </citation>
    <scope>NUCLEOTIDE SEQUENCE [LARGE SCALE GENOMIC DNA]</scope>
    <source>
        <strain evidence="1">P6</strain>
    </source>
</reference>
<proteinExistence type="predicted"/>
<comment type="caution">
    <text evidence="1">The sequence shown here is derived from an EMBL/GenBank/DDBJ whole genome shotgun (WGS) entry which is preliminary data.</text>
</comment>
<protein>
    <submittedName>
        <fullName evidence="1">Uncharacterized protein</fullName>
    </submittedName>
</protein>
<evidence type="ECO:0000313" key="2">
    <source>
        <dbReference type="Proteomes" id="UP001163321"/>
    </source>
</evidence>
<accession>A0ACC0VYV7</accession>
<name>A0ACC0VYV7_9STRA</name>
<evidence type="ECO:0000313" key="1">
    <source>
        <dbReference type="EMBL" id="KAI9911276.1"/>
    </source>
</evidence>
<organism evidence="1 2">
    <name type="scientific">Peronosclerospora sorghi</name>
    <dbReference type="NCBI Taxonomy" id="230839"/>
    <lineage>
        <taxon>Eukaryota</taxon>
        <taxon>Sar</taxon>
        <taxon>Stramenopiles</taxon>
        <taxon>Oomycota</taxon>
        <taxon>Peronosporomycetes</taxon>
        <taxon>Peronosporales</taxon>
        <taxon>Peronosporaceae</taxon>
        <taxon>Peronosclerospora</taxon>
    </lineage>
</organism>